<dbReference type="RefSeq" id="WP_012174471.1">
    <property type="nucleotide sequence ID" value="NC_009943.1"/>
</dbReference>
<protein>
    <recommendedName>
        <fullName evidence="4">Membrane protein insertion efficiency factor YidD</fullName>
    </recommendedName>
</protein>
<keyword evidence="1" id="KW-0732">Signal</keyword>
<keyword evidence="3" id="KW-1185">Reference proteome</keyword>
<evidence type="ECO:0000256" key="1">
    <source>
        <dbReference type="SAM" id="SignalP"/>
    </source>
</evidence>
<dbReference type="EMBL" id="CP000859">
    <property type="protein sequence ID" value="ABW66853.1"/>
    <property type="molecule type" value="Genomic_DNA"/>
</dbReference>
<dbReference type="HOGENOM" id="CLU_149180_0_0_7"/>
<feature type="signal peptide" evidence="1">
    <location>
        <begin position="1"/>
        <end position="30"/>
    </location>
</feature>
<dbReference type="PANTHER" id="PTHR33383:SF1">
    <property type="entry name" value="MEMBRANE PROTEIN INSERTION EFFICIENCY FACTOR-RELATED"/>
    <property type="match status" value="1"/>
</dbReference>
<sequence length="138" mass="15479">MMERTGFCKTTTKQAAWLFFFSFFICCATAGPVVSEDRHDSGTIENPAAAGATPSGAVRLFQRYISPIDGDRCPMHPSCSAYSLSALEKHGLLMGWIMTCDRLLRCGRDELTLAPRVVVNGRVRCYDSVERNDFWWTK</sequence>
<evidence type="ECO:0008006" key="4">
    <source>
        <dbReference type="Google" id="ProtNLM"/>
    </source>
</evidence>
<proteinExistence type="predicted"/>
<dbReference type="NCBIfam" id="TIGR00278">
    <property type="entry name" value="membrane protein insertion efficiency factor YidD"/>
    <property type="match status" value="1"/>
</dbReference>
<dbReference type="Proteomes" id="UP000008561">
    <property type="component" value="Chromosome"/>
</dbReference>
<dbReference type="STRING" id="96561.Dole_1043"/>
<accession>A8ZWZ7</accession>
<evidence type="ECO:0000313" key="2">
    <source>
        <dbReference type="EMBL" id="ABW66853.1"/>
    </source>
</evidence>
<gene>
    <name evidence="2" type="ordered locus">Dole_1043</name>
</gene>
<dbReference type="PANTHER" id="PTHR33383">
    <property type="entry name" value="MEMBRANE PROTEIN INSERTION EFFICIENCY FACTOR-RELATED"/>
    <property type="match status" value="1"/>
</dbReference>
<feature type="chain" id="PRO_5002734925" description="Membrane protein insertion efficiency factor YidD" evidence="1">
    <location>
        <begin position="31"/>
        <end position="138"/>
    </location>
</feature>
<organism evidence="2 3">
    <name type="scientific">Desulfosudis oleivorans (strain DSM 6200 / JCM 39069 / Hxd3)</name>
    <name type="common">Desulfococcus oleovorans</name>
    <dbReference type="NCBI Taxonomy" id="96561"/>
    <lineage>
        <taxon>Bacteria</taxon>
        <taxon>Pseudomonadati</taxon>
        <taxon>Thermodesulfobacteriota</taxon>
        <taxon>Desulfobacteria</taxon>
        <taxon>Desulfobacterales</taxon>
        <taxon>Desulfosudaceae</taxon>
        <taxon>Desulfosudis</taxon>
    </lineage>
</organism>
<name>A8ZWZ7_DESOH</name>
<reference evidence="2 3" key="1">
    <citation type="submission" date="2007-10" db="EMBL/GenBank/DDBJ databases">
        <title>Complete sequence of Desulfococcus oleovorans Hxd3.</title>
        <authorList>
            <consortium name="US DOE Joint Genome Institute"/>
            <person name="Copeland A."/>
            <person name="Lucas S."/>
            <person name="Lapidus A."/>
            <person name="Barry K."/>
            <person name="Glavina del Rio T."/>
            <person name="Dalin E."/>
            <person name="Tice H."/>
            <person name="Pitluck S."/>
            <person name="Kiss H."/>
            <person name="Brettin T."/>
            <person name="Bruce D."/>
            <person name="Detter J.C."/>
            <person name="Han C."/>
            <person name="Schmutz J."/>
            <person name="Larimer F."/>
            <person name="Land M."/>
            <person name="Hauser L."/>
            <person name="Kyrpides N."/>
            <person name="Kim E."/>
            <person name="Wawrik B."/>
            <person name="Richardson P."/>
        </authorList>
    </citation>
    <scope>NUCLEOTIDE SEQUENCE [LARGE SCALE GENOMIC DNA]</scope>
    <source>
        <strain evidence="3">DSM 6200 / JCM 39069 / Hxd3</strain>
    </source>
</reference>
<dbReference type="AlphaFoldDB" id="A8ZWZ7"/>
<dbReference type="Pfam" id="PF01809">
    <property type="entry name" value="YidD"/>
    <property type="match status" value="1"/>
</dbReference>
<dbReference type="InterPro" id="IPR002696">
    <property type="entry name" value="Membr_insert_effic_factor_YidD"/>
</dbReference>
<dbReference type="SMART" id="SM01234">
    <property type="entry name" value="Haemolytic"/>
    <property type="match status" value="1"/>
</dbReference>
<dbReference type="eggNOG" id="COG0759">
    <property type="taxonomic scope" value="Bacteria"/>
</dbReference>
<dbReference type="KEGG" id="dol:Dole_1043"/>
<evidence type="ECO:0000313" key="3">
    <source>
        <dbReference type="Proteomes" id="UP000008561"/>
    </source>
</evidence>